<dbReference type="GO" id="GO:0008270">
    <property type="term" value="F:zinc ion binding"/>
    <property type="evidence" value="ECO:0007669"/>
    <property type="project" value="UniProtKB-KW"/>
</dbReference>
<dbReference type="Pfam" id="PF00105">
    <property type="entry name" value="zf-C4"/>
    <property type="match status" value="1"/>
</dbReference>
<dbReference type="GO" id="GO:0043565">
    <property type="term" value="F:sequence-specific DNA binding"/>
    <property type="evidence" value="ECO:0007669"/>
    <property type="project" value="InterPro"/>
</dbReference>
<evidence type="ECO:0000256" key="3">
    <source>
        <dbReference type="ARBA" id="ARBA00022833"/>
    </source>
</evidence>
<evidence type="ECO:0000256" key="5">
    <source>
        <dbReference type="ARBA" id="ARBA00023125"/>
    </source>
</evidence>
<dbReference type="WBParaSite" id="maker-unitig_32556-snap-gene-0.2-mRNA-1">
    <property type="protein sequence ID" value="maker-unitig_32556-snap-gene-0.2-mRNA-1"/>
    <property type="gene ID" value="maker-unitig_32556-snap-gene-0.2"/>
</dbReference>
<dbReference type="Gene3D" id="3.30.50.10">
    <property type="entry name" value="Erythroid Transcription Factor GATA-1, subunit A"/>
    <property type="match status" value="1"/>
</dbReference>
<evidence type="ECO:0000256" key="1">
    <source>
        <dbReference type="ARBA" id="ARBA00022723"/>
    </source>
</evidence>
<dbReference type="InterPro" id="IPR001628">
    <property type="entry name" value="Znf_hrmn_rcpt"/>
</dbReference>
<dbReference type="SMART" id="SM00399">
    <property type="entry name" value="ZnF_C4"/>
    <property type="match status" value="1"/>
</dbReference>
<keyword evidence="7" id="KW-0675">Receptor</keyword>
<feature type="region of interest" description="Disordered" evidence="9">
    <location>
        <begin position="113"/>
        <end position="144"/>
    </location>
</feature>
<dbReference type="SUPFAM" id="SSF57716">
    <property type="entry name" value="Glucocorticoid receptor-like (DNA-binding domain)"/>
    <property type="match status" value="1"/>
</dbReference>
<evidence type="ECO:0000256" key="9">
    <source>
        <dbReference type="SAM" id="MobiDB-lite"/>
    </source>
</evidence>
<keyword evidence="2" id="KW-0863">Zinc-finger</keyword>
<dbReference type="AlphaFoldDB" id="A0A1I8FGV1"/>
<evidence type="ECO:0000313" key="12">
    <source>
        <dbReference type="WBParaSite" id="maker-unitig_32556-snap-gene-0.2-mRNA-1"/>
    </source>
</evidence>
<feature type="domain" description="Nuclear receptor" evidence="10">
    <location>
        <begin position="151"/>
        <end position="190"/>
    </location>
</feature>
<reference evidence="12" key="1">
    <citation type="submission" date="2016-11" db="UniProtKB">
        <authorList>
            <consortium name="WormBaseParasite"/>
        </authorList>
    </citation>
    <scope>IDENTIFICATION</scope>
</reference>
<evidence type="ECO:0000259" key="10">
    <source>
        <dbReference type="SMART" id="SM00399"/>
    </source>
</evidence>
<proteinExistence type="predicted"/>
<keyword evidence="1" id="KW-0479">Metal-binding</keyword>
<dbReference type="InterPro" id="IPR013088">
    <property type="entry name" value="Znf_NHR/GATA"/>
</dbReference>
<keyword evidence="4" id="KW-0805">Transcription regulation</keyword>
<name>A0A1I8FGV1_9PLAT</name>
<evidence type="ECO:0000256" key="4">
    <source>
        <dbReference type="ARBA" id="ARBA00023015"/>
    </source>
</evidence>
<organism evidence="11 12">
    <name type="scientific">Macrostomum lignano</name>
    <dbReference type="NCBI Taxonomy" id="282301"/>
    <lineage>
        <taxon>Eukaryota</taxon>
        <taxon>Metazoa</taxon>
        <taxon>Spiralia</taxon>
        <taxon>Lophotrochozoa</taxon>
        <taxon>Platyhelminthes</taxon>
        <taxon>Rhabditophora</taxon>
        <taxon>Macrostomorpha</taxon>
        <taxon>Macrostomida</taxon>
        <taxon>Macrostomidae</taxon>
        <taxon>Macrostomum</taxon>
    </lineage>
</organism>
<keyword evidence="6" id="KW-0804">Transcription</keyword>
<evidence type="ECO:0000256" key="8">
    <source>
        <dbReference type="ARBA" id="ARBA00023242"/>
    </source>
</evidence>
<evidence type="ECO:0000313" key="11">
    <source>
        <dbReference type="Proteomes" id="UP000095280"/>
    </source>
</evidence>
<sequence length="256" mass="28451">TNFPDSAEQLCRVGISPRGTGSLPRCGSGTQRTTVFCLLTTRRHSRAEQQLACLILCLRSTVEVGARPGRRRSQATLSAFPVDFTAASSHQKAVPAESLAPPLSIRRRNRISAPAEEHSAQKELHFKEEEERSSSSSSSSSSLPMAQCAETRPWIQKCNFESSCLVSVITRKFCPACRLAKCFKVGMKRESSAPWDTINGVDQNDSDRILTAPRRAARRLRPVRHHPVICSAVCEIRQDFAGIRAHRKAGRWRLIK</sequence>
<evidence type="ECO:0000256" key="7">
    <source>
        <dbReference type="ARBA" id="ARBA00023170"/>
    </source>
</evidence>
<feature type="compositionally biased region" description="Basic and acidic residues" evidence="9">
    <location>
        <begin position="115"/>
        <end position="133"/>
    </location>
</feature>
<dbReference type="Proteomes" id="UP000095280">
    <property type="component" value="Unplaced"/>
</dbReference>
<keyword evidence="8" id="KW-0539">Nucleus</keyword>
<keyword evidence="3" id="KW-0862">Zinc</keyword>
<evidence type="ECO:0000256" key="2">
    <source>
        <dbReference type="ARBA" id="ARBA00022771"/>
    </source>
</evidence>
<keyword evidence="5" id="KW-0238">DNA-binding</keyword>
<keyword evidence="11" id="KW-1185">Reference proteome</keyword>
<accession>A0A1I8FGV1</accession>
<evidence type="ECO:0000256" key="6">
    <source>
        <dbReference type="ARBA" id="ARBA00023163"/>
    </source>
</evidence>
<protein>
    <submittedName>
        <fullName evidence="12">Nuclear receptor domain-containing protein</fullName>
    </submittedName>
</protein>
<dbReference type="GO" id="GO:0003700">
    <property type="term" value="F:DNA-binding transcription factor activity"/>
    <property type="evidence" value="ECO:0007669"/>
    <property type="project" value="InterPro"/>
</dbReference>